<dbReference type="PROSITE" id="PS00211">
    <property type="entry name" value="ABC_TRANSPORTER_1"/>
    <property type="match status" value="1"/>
</dbReference>
<gene>
    <name evidence="4" type="primary">lolD</name>
    <name evidence="4" type="ORF">Clow_01184</name>
</gene>
<dbReference type="RefSeq" id="WP_055177660.1">
    <property type="nucleotide sequence ID" value="NZ_JAUSQY010000001.1"/>
</dbReference>
<dbReference type="SMART" id="SM00382">
    <property type="entry name" value="AAA"/>
    <property type="match status" value="1"/>
</dbReference>
<keyword evidence="1" id="KW-0547">Nucleotide-binding</keyword>
<evidence type="ECO:0000256" key="1">
    <source>
        <dbReference type="ARBA" id="ARBA00022741"/>
    </source>
</evidence>
<feature type="domain" description="ABC transporter" evidence="3">
    <location>
        <begin position="3"/>
        <end position="215"/>
    </location>
</feature>
<dbReference type="OrthoDB" id="4425833at2"/>
<protein>
    <submittedName>
        <fullName evidence="4">Lipoprotein-releasing system ATP-binding protein LolD</fullName>
        <ecNumber evidence="4">3.6.3.-</ecNumber>
    </submittedName>
</protein>
<evidence type="ECO:0000256" key="2">
    <source>
        <dbReference type="ARBA" id="ARBA00022840"/>
    </source>
</evidence>
<dbReference type="EC" id="3.6.3.-" evidence="4"/>
<dbReference type="PANTHER" id="PTHR24220">
    <property type="entry name" value="IMPORT ATP-BINDING PROTEIN"/>
    <property type="match status" value="1"/>
</dbReference>
<dbReference type="GO" id="GO:0005886">
    <property type="term" value="C:plasma membrane"/>
    <property type="evidence" value="ECO:0007669"/>
    <property type="project" value="TreeGrafter"/>
</dbReference>
<keyword evidence="2 4" id="KW-0067">ATP-binding</keyword>
<dbReference type="Proteomes" id="UP000050488">
    <property type="component" value="Unassembled WGS sequence"/>
</dbReference>
<dbReference type="PROSITE" id="PS50893">
    <property type="entry name" value="ABC_TRANSPORTER_2"/>
    <property type="match status" value="1"/>
</dbReference>
<dbReference type="SUPFAM" id="SSF52540">
    <property type="entry name" value="P-loop containing nucleoside triphosphate hydrolases"/>
    <property type="match status" value="1"/>
</dbReference>
<comment type="caution">
    <text evidence="4">The sequence shown here is derived from an EMBL/GenBank/DDBJ whole genome shotgun (WGS) entry which is preliminary data.</text>
</comment>
<dbReference type="GO" id="GO:0022857">
    <property type="term" value="F:transmembrane transporter activity"/>
    <property type="evidence" value="ECO:0007669"/>
    <property type="project" value="TreeGrafter"/>
</dbReference>
<reference evidence="4 5" key="1">
    <citation type="submission" date="2015-10" db="EMBL/GenBank/DDBJ databases">
        <title>Corynebacteirum lowii and Corynebacterium oculi species nova, derived from human clinical disease and and emended description of Corynebacterium mastiditis.</title>
        <authorList>
            <person name="Bernard K."/>
            <person name="Pacheco A.L."/>
            <person name="Mcdougall C."/>
            <person name="Burtx T."/>
            <person name="Weibe D."/>
            <person name="Tyler S."/>
            <person name="Olson A.B."/>
            <person name="Cnockaert M."/>
            <person name="Eguchi H."/>
            <person name="Kuwahara T."/>
            <person name="Nakayama-Imaohji H."/>
            <person name="Boudewijins M."/>
            <person name="Van Hoecke F."/>
            <person name="Bernier A.-M."/>
            <person name="Vandamme P."/>
        </authorList>
    </citation>
    <scope>NUCLEOTIDE SEQUENCE [LARGE SCALE GENOMIC DNA]</scope>
    <source>
        <strain evidence="4 5">NML 130206</strain>
    </source>
</reference>
<dbReference type="InterPro" id="IPR027417">
    <property type="entry name" value="P-loop_NTPase"/>
</dbReference>
<name>A0A0Q0U321_9CORY</name>
<dbReference type="EMBL" id="LKEV01000003">
    <property type="protein sequence ID" value="KQB86265.1"/>
    <property type="molecule type" value="Genomic_DNA"/>
</dbReference>
<evidence type="ECO:0000313" key="4">
    <source>
        <dbReference type="EMBL" id="KQB86265.1"/>
    </source>
</evidence>
<keyword evidence="4" id="KW-0449">Lipoprotein</keyword>
<dbReference type="InterPro" id="IPR017871">
    <property type="entry name" value="ABC_transporter-like_CS"/>
</dbReference>
<dbReference type="Pfam" id="PF00005">
    <property type="entry name" value="ABC_tran"/>
    <property type="match status" value="1"/>
</dbReference>
<dbReference type="InterPro" id="IPR015854">
    <property type="entry name" value="ABC_transpr_LolD-like"/>
</dbReference>
<proteinExistence type="predicted"/>
<accession>A0A0Q0U321</accession>
<keyword evidence="4" id="KW-0378">Hydrolase</keyword>
<dbReference type="PATRIC" id="fig|1544413.3.peg.1193"/>
<organism evidence="4 5">
    <name type="scientific">Corynebacterium lowii</name>
    <dbReference type="NCBI Taxonomy" id="1544413"/>
    <lineage>
        <taxon>Bacteria</taxon>
        <taxon>Bacillati</taxon>
        <taxon>Actinomycetota</taxon>
        <taxon>Actinomycetes</taxon>
        <taxon>Mycobacteriales</taxon>
        <taxon>Corynebacteriaceae</taxon>
        <taxon>Corynebacterium</taxon>
    </lineage>
</organism>
<dbReference type="STRING" id="1544413.Clow_01184"/>
<evidence type="ECO:0000313" key="5">
    <source>
        <dbReference type="Proteomes" id="UP000050488"/>
    </source>
</evidence>
<dbReference type="GO" id="GO:0005524">
    <property type="term" value="F:ATP binding"/>
    <property type="evidence" value="ECO:0007669"/>
    <property type="project" value="UniProtKB-KW"/>
</dbReference>
<keyword evidence="5" id="KW-1185">Reference proteome</keyword>
<sequence length="216" mass="23561">MIIRGENLGVSLAEKRVFHGVNVKLRPGTVTALVGPSGSGKTLLLQTLGGMVSPSEGSVWVDKEESSGWSDSQKLRFWRESAAFIQQDYGVVEEETVAFNVTMKSSLWGRTIIPDPARLKEVLSRVGLQGRDKEIAARLSGGEKQRVAIARALYKRARVWFADEPTASLDAQNQGLIRELFREAAAPAARKEGATIVVATHDLAFARQCDQVVELG</sequence>
<dbReference type="InterPro" id="IPR003593">
    <property type="entry name" value="AAA+_ATPase"/>
</dbReference>
<evidence type="ECO:0000259" key="3">
    <source>
        <dbReference type="PROSITE" id="PS50893"/>
    </source>
</evidence>
<dbReference type="GO" id="GO:0016887">
    <property type="term" value="F:ATP hydrolysis activity"/>
    <property type="evidence" value="ECO:0007669"/>
    <property type="project" value="InterPro"/>
</dbReference>
<dbReference type="AlphaFoldDB" id="A0A0Q0U321"/>
<dbReference type="Gene3D" id="3.40.50.300">
    <property type="entry name" value="P-loop containing nucleotide triphosphate hydrolases"/>
    <property type="match status" value="1"/>
</dbReference>
<dbReference type="InterPro" id="IPR003439">
    <property type="entry name" value="ABC_transporter-like_ATP-bd"/>
</dbReference>